<dbReference type="GO" id="GO:0016020">
    <property type="term" value="C:membrane"/>
    <property type="evidence" value="ECO:0007669"/>
    <property type="project" value="UniProtKB-SubCell"/>
</dbReference>
<sequence length="297" mass="32423">MIILCSYFHLFSFSRFQSLISFSIIRNISAAALGICDAAGVAAAAAATVATTPISSNFDTSFSELWLNMFGRFLFKMAWGQSPGGYLTETIGGRYVFGGTILMQALVTLLIPLAANIGSVALIIARAMLGFFGGALYPSLNGFISCWAPPQERTMLITICHIGSALSLIFLNPFLAVLIKGVGWEAAFYVPAAITLVWCIIWFIVVSDSPHNHRWITNAEKDYIVSSMGETKLIKRPPVPWRALLTSLPFWSLVIADFGNGWAFFLLAADLPLYMKEIMGEDLSANAFWTSIPHLGS</sequence>
<dbReference type="PANTHER" id="PTHR11662:SF399">
    <property type="entry name" value="FI19708P1-RELATED"/>
    <property type="match status" value="1"/>
</dbReference>
<dbReference type="AlphaFoldDB" id="A0AAV2RM30"/>
<dbReference type="Gene3D" id="1.20.1250.20">
    <property type="entry name" value="MFS general substrate transporter like domains"/>
    <property type="match status" value="1"/>
</dbReference>
<evidence type="ECO:0000313" key="8">
    <source>
        <dbReference type="Proteomes" id="UP001497623"/>
    </source>
</evidence>
<gene>
    <name evidence="7" type="ORF">MNOR_LOCUS26198</name>
</gene>
<dbReference type="InterPro" id="IPR036259">
    <property type="entry name" value="MFS_trans_sf"/>
</dbReference>
<comment type="subcellular location">
    <subcellularLocation>
        <location evidence="1">Membrane</location>
        <topology evidence="1">Multi-pass membrane protein</topology>
    </subcellularLocation>
</comment>
<keyword evidence="3 5" id="KW-1133">Transmembrane helix</keyword>
<evidence type="ECO:0000256" key="3">
    <source>
        <dbReference type="ARBA" id="ARBA00022989"/>
    </source>
</evidence>
<keyword evidence="2 5" id="KW-0812">Transmembrane</keyword>
<evidence type="ECO:0000256" key="2">
    <source>
        <dbReference type="ARBA" id="ARBA00022692"/>
    </source>
</evidence>
<dbReference type="GO" id="GO:0022857">
    <property type="term" value="F:transmembrane transporter activity"/>
    <property type="evidence" value="ECO:0007669"/>
    <property type="project" value="InterPro"/>
</dbReference>
<protein>
    <recommendedName>
        <fullName evidence="6">Major facilitator superfamily (MFS) profile domain-containing protein</fullName>
    </recommendedName>
</protein>
<feature type="transmembrane region" description="Helical" evidence="5">
    <location>
        <begin position="186"/>
        <end position="205"/>
    </location>
</feature>
<feature type="transmembrane region" description="Helical" evidence="5">
    <location>
        <begin position="91"/>
        <end position="113"/>
    </location>
</feature>
<dbReference type="PANTHER" id="PTHR11662">
    <property type="entry name" value="SOLUTE CARRIER FAMILY 17"/>
    <property type="match status" value="1"/>
</dbReference>
<name>A0AAV2RM30_MEGNR</name>
<dbReference type="Proteomes" id="UP001497623">
    <property type="component" value="Unassembled WGS sequence"/>
</dbReference>
<dbReference type="InterPro" id="IPR011701">
    <property type="entry name" value="MFS"/>
</dbReference>
<dbReference type="SUPFAM" id="SSF103473">
    <property type="entry name" value="MFS general substrate transporter"/>
    <property type="match status" value="1"/>
</dbReference>
<dbReference type="GO" id="GO:0006820">
    <property type="term" value="P:monoatomic anion transport"/>
    <property type="evidence" value="ECO:0007669"/>
    <property type="project" value="TreeGrafter"/>
</dbReference>
<proteinExistence type="predicted"/>
<evidence type="ECO:0000256" key="1">
    <source>
        <dbReference type="ARBA" id="ARBA00004141"/>
    </source>
</evidence>
<evidence type="ECO:0000256" key="4">
    <source>
        <dbReference type="ARBA" id="ARBA00023136"/>
    </source>
</evidence>
<dbReference type="Pfam" id="PF07690">
    <property type="entry name" value="MFS_1"/>
    <property type="match status" value="1"/>
</dbReference>
<dbReference type="EMBL" id="CAXKWB010025821">
    <property type="protein sequence ID" value="CAL4128782.1"/>
    <property type="molecule type" value="Genomic_DNA"/>
</dbReference>
<reference evidence="7 8" key="1">
    <citation type="submission" date="2024-05" db="EMBL/GenBank/DDBJ databases">
        <authorList>
            <person name="Wallberg A."/>
        </authorList>
    </citation>
    <scope>NUCLEOTIDE SEQUENCE [LARGE SCALE GENOMIC DNA]</scope>
</reference>
<keyword evidence="4 5" id="KW-0472">Membrane</keyword>
<dbReference type="InterPro" id="IPR050382">
    <property type="entry name" value="MFS_Na/Anion_cotransporter"/>
</dbReference>
<feature type="non-terminal residue" evidence="7">
    <location>
        <position position="297"/>
    </location>
</feature>
<feature type="domain" description="Major facilitator superfamily (MFS) profile" evidence="6">
    <location>
        <begin position="7"/>
        <end position="297"/>
    </location>
</feature>
<accession>A0AAV2RM30</accession>
<comment type="caution">
    <text evidence="7">The sequence shown here is derived from an EMBL/GenBank/DDBJ whole genome shotgun (WGS) entry which is preliminary data.</text>
</comment>
<dbReference type="PROSITE" id="PS50850">
    <property type="entry name" value="MFS"/>
    <property type="match status" value="1"/>
</dbReference>
<dbReference type="InterPro" id="IPR020846">
    <property type="entry name" value="MFS_dom"/>
</dbReference>
<evidence type="ECO:0000256" key="5">
    <source>
        <dbReference type="SAM" id="Phobius"/>
    </source>
</evidence>
<feature type="transmembrane region" description="Helical" evidence="5">
    <location>
        <begin position="155"/>
        <end position="179"/>
    </location>
</feature>
<evidence type="ECO:0000259" key="6">
    <source>
        <dbReference type="PROSITE" id="PS50850"/>
    </source>
</evidence>
<evidence type="ECO:0000313" key="7">
    <source>
        <dbReference type="EMBL" id="CAL4128782.1"/>
    </source>
</evidence>
<keyword evidence="8" id="KW-1185">Reference proteome</keyword>
<feature type="transmembrane region" description="Helical" evidence="5">
    <location>
        <begin position="248"/>
        <end position="269"/>
    </location>
</feature>
<feature type="transmembrane region" description="Helical" evidence="5">
    <location>
        <begin position="120"/>
        <end position="140"/>
    </location>
</feature>
<organism evidence="7 8">
    <name type="scientific">Meganyctiphanes norvegica</name>
    <name type="common">Northern krill</name>
    <name type="synonym">Thysanopoda norvegica</name>
    <dbReference type="NCBI Taxonomy" id="48144"/>
    <lineage>
        <taxon>Eukaryota</taxon>
        <taxon>Metazoa</taxon>
        <taxon>Ecdysozoa</taxon>
        <taxon>Arthropoda</taxon>
        <taxon>Crustacea</taxon>
        <taxon>Multicrustacea</taxon>
        <taxon>Malacostraca</taxon>
        <taxon>Eumalacostraca</taxon>
        <taxon>Eucarida</taxon>
        <taxon>Euphausiacea</taxon>
        <taxon>Euphausiidae</taxon>
        <taxon>Meganyctiphanes</taxon>
    </lineage>
</organism>